<dbReference type="EMBL" id="JYDQ01001934">
    <property type="protein sequence ID" value="KRY04459.1"/>
    <property type="molecule type" value="Genomic_DNA"/>
</dbReference>
<sequence length="42" mass="4447">MESAGMMKMATGEGSPLRQGAGTGSRLVFGGYRGLQRRNSRS</sequence>
<organism evidence="2 3">
    <name type="scientific">Trichinella patagoniensis</name>
    <dbReference type="NCBI Taxonomy" id="990121"/>
    <lineage>
        <taxon>Eukaryota</taxon>
        <taxon>Metazoa</taxon>
        <taxon>Ecdysozoa</taxon>
        <taxon>Nematoda</taxon>
        <taxon>Enoplea</taxon>
        <taxon>Dorylaimia</taxon>
        <taxon>Trichinellida</taxon>
        <taxon>Trichinellidae</taxon>
        <taxon>Trichinella</taxon>
    </lineage>
</organism>
<comment type="caution">
    <text evidence="2">The sequence shown here is derived from an EMBL/GenBank/DDBJ whole genome shotgun (WGS) entry which is preliminary data.</text>
</comment>
<reference evidence="2 3" key="1">
    <citation type="submission" date="2015-01" db="EMBL/GenBank/DDBJ databases">
        <title>Evolution of Trichinella species and genotypes.</title>
        <authorList>
            <person name="Korhonen P.K."/>
            <person name="Edoardo P."/>
            <person name="Giuseppe L.R."/>
            <person name="Gasser R.B."/>
        </authorList>
    </citation>
    <scope>NUCLEOTIDE SEQUENCE [LARGE SCALE GENOMIC DNA]</scope>
    <source>
        <strain evidence="2">ISS2496</strain>
    </source>
</reference>
<evidence type="ECO:0000313" key="3">
    <source>
        <dbReference type="Proteomes" id="UP000054783"/>
    </source>
</evidence>
<feature type="non-terminal residue" evidence="2">
    <location>
        <position position="42"/>
    </location>
</feature>
<feature type="region of interest" description="Disordered" evidence="1">
    <location>
        <begin position="1"/>
        <end position="42"/>
    </location>
</feature>
<keyword evidence="3" id="KW-1185">Reference proteome</keyword>
<proteinExistence type="predicted"/>
<accession>A0A0V0YWH1</accession>
<protein>
    <submittedName>
        <fullName evidence="2">Uncharacterized protein</fullName>
    </submittedName>
</protein>
<evidence type="ECO:0000256" key="1">
    <source>
        <dbReference type="SAM" id="MobiDB-lite"/>
    </source>
</evidence>
<name>A0A0V0YWH1_9BILA</name>
<dbReference type="Proteomes" id="UP000054783">
    <property type="component" value="Unassembled WGS sequence"/>
</dbReference>
<dbReference type="AlphaFoldDB" id="A0A0V0YWH1"/>
<gene>
    <name evidence="2" type="ORF">T12_15567</name>
</gene>
<evidence type="ECO:0000313" key="2">
    <source>
        <dbReference type="EMBL" id="KRY04459.1"/>
    </source>
</evidence>